<protein>
    <submittedName>
        <fullName evidence="5">Uncharacterized protein</fullName>
    </submittedName>
</protein>
<dbReference type="Proteomes" id="UP001153714">
    <property type="component" value="Chromosome 12"/>
</dbReference>
<gene>
    <name evidence="5" type="ORF">DIATSA_LOCUS2846</name>
</gene>
<feature type="signal peptide" evidence="4">
    <location>
        <begin position="1"/>
        <end position="20"/>
    </location>
</feature>
<evidence type="ECO:0000256" key="1">
    <source>
        <dbReference type="ARBA" id="ARBA00005906"/>
    </source>
</evidence>
<dbReference type="InterPro" id="IPR002635">
    <property type="entry name" value="Chorion"/>
</dbReference>
<evidence type="ECO:0000256" key="2">
    <source>
        <dbReference type="ARBA" id="ARBA00022737"/>
    </source>
</evidence>
<keyword evidence="2" id="KW-0677">Repeat</keyword>
<comment type="similarity">
    <text evidence="1 3">Belongs to the chorion protein family.</text>
</comment>
<evidence type="ECO:0000313" key="5">
    <source>
        <dbReference type="EMBL" id="CAG9784773.1"/>
    </source>
</evidence>
<dbReference type="EMBL" id="OU893343">
    <property type="protein sequence ID" value="CAG9784773.1"/>
    <property type="molecule type" value="Genomic_DNA"/>
</dbReference>
<reference evidence="5" key="1">
    <citation type="submission" date="2021-12" db="EMBL/GenBank/DDBJ databases">
        <authorList>
            <person name="King R."/>
        </authorList>
    </citation>
    <scope>NUCLEOTIDE SEQUENCE</scope>
</reference>
<dbReference type="AlphaFoldDB" id="A0A9N9QWH1"/>
<dbReference type="OrthoDB" id="6930117at2759"/>
<dbReference type="GO" id="GO:0007304">
    <property type="term" value="P:chorion-containing eggshell formation"/>
    <property type="evidence" value="ECO:0007669"/>
    <property type="project" value="InterPro"/>
</dbReference>
<evidence type="ECO:0000256" key="3">
    <source>
        <dbReference type="RuleBase" id="RU004378"/>
    </source>
</evidence>
<organism evidence="5 6">
    <name type="scientific">Diatraea saccharalis</name>
    <name type="common">sugarcane borer</name>
    <dbReference type="NCBI Taxonomy" id="40085"/>
    <lineage>
        <taxon>Eukaryota</taxon>
        <taxon>Metazoa</taxon>
        <taxon>Ecdysozoa</taxon>
        <taxon>Arthropoda</taxon>
        <taxon>Hexapoda</taxon>
        <taxon>Insecta</taxon>
        <taxon>Pterygota</taxon>
        <taxon>Neoptera</taxon>
        <taxon>Endopterygota</taxon>
        <taxon>Lepidoptera</taxon>
        <taxon>Glossata</taxon>
        <taxon>Ditrysia</taxon>
        <taxon>Pyraloidea</taxon>
        <taxon>Crambidae</taxon>
        <taxon>Crambinae</taxon>
        <taxon>Diatraea</taxon>
    </lineage>
</organism>
<evidence type="ECO:0000256" key="4">
    <source>
        <dbReference type="SAM" id="SignalP"/>
    </source>
</evidence>
<keyword evidence="6" id="KW-1185">Reference proteome</keyword>
<evidence type="ECO:0000313" key="6">
    <source>
        <dbReference type="Proteomes" id="UP001153714"/>
    </source>
</evidence>
<keyword evidence="4" id="KW-0732">Signal</keyword>
<reference evidence="5" key="2">
    <citation type="submission" date="2022-10" db="EMBL/GenBank/DDBJ databases">
        <authorList>
            <consortium name="ENA_rothamsted_submissions"/>
            <consortium name="culmorum"/>
            <person name="King R."/>
        </authorList>
    </citation>
    <scope>NUCLEOTIDE SEQUENCE</scope>
</reference>
<dbReference type="GO" id="GO:0005213">
    <property type="term" value="F:structural constituent of egg chorion"/>
    <property type="evidence" value="ECO:0007669"/>
    <property type="project" value="InterPro"/>
</dbReference>
<name>A0A9N9QWH1_9NEOP</name>
<dbReference type="GO" id="GO:0042600">
    <property type="term" value="C:egg chorion"/>
    <property type="evidence" value="ECO:0007669"/>
    <property type="project" value="InterPro"/>
</dbReference>
<sequence length="154" mass="14919">MTYIFLIVCCSALFVQNVISQVIPTSVVGASTAVNNAIDLSNIGYFANSGLSAIGNTDVATISNTGLLAGSNIAAVGGLSGLDVVASGPIVVTSISPIGPSGLAVASENVIEGILNVSGQLPYLSAVAFEGTLPTSGSGVATCGCGSGNVGIIA</sequence>
<dbReference type="Pfam" id="PF01723">
    <property type="entry name" value="Chorion_1"/>
    <property type="match status" value="1"/>
</dbReference>
<proteinExistence type="inferred from homology"/>
<feature type="chain" id="PRO_5040408665" evidence="4">
    <location>
        <begin position="21"/>
        <end position="154"/>
    </location>
</feature>
<accession>A0A9N9QWH1</accession>